<evidence type="ECO:0000313" key="4">
    <source>
        <dbReference type="EMBL" id="KTD56761.1"/>
    </source>
</evidence>
<reference evidence="4 5" key="1">
    <citation type="submission" date="2015-11" db="EMBL/GenBank/DDBJ databases">
        <title>Genomic analysis of 38 Legionella species identifies large and diverse effector repertoires.</title>
        <authorList>
            <person name="Burstein D."/>
            <person name="Amaro F."/>
            <person name="Zusman T."/>
            <person name="Lifshitz Z."/>
            <person name="Cohen O."/>
            <person name="Gilbert J.A."/>
            <person name="Pupko T."/>
            <person name="Shuman H.A."/>
            <person name="Segal G."/>
        </authorList>
    </citation>
    <scope>NUCLEOTIDE SEQUENCE [LARGE SCALE GENOMIC DNA]</scope>
    <source>
        <strain evidence="4 5">SC-63-C7</strain>
    </source>
</reference>
<evidence type="ECO:0000313" key="5">
    <source>
        <dbReference type="Proteomes" id="UP000054703"/>
    </source>
</evidence>
<proteinExistence type="predicted"/>
<dbReference type="PATRIC" id="fig|45074.5.peg.3138"/>
<comment type="caution">
    <text evidence="4">The sequence shown here is derived from an EMBL/GenBank/DDBJ whole genome shotgun (WGS) entry which is preliminary data.</text>
</comment>
<keyword evidence="3" id="KW-0443">Lipid metabolism</keyword>
<keyword evidence="5" id="KW-1185">Reference proteome</keyword>
<sequence>MVKYDTWFISRSHIKYALNSDTRFIMKKIILAIFSCFFLFNYGYAARPHISLLETSYLMKPTGRYGIGFKDYHWINHQICPDFNFNGKNQDDFSAENTKHCHEIMARVYYPIDEKPSLGSNYYEPEIRAVQDGLLKQYPNIPVDQVNQLSELQSYAVSQKEISQDKTFPMILFSPGFGLPAQVYENFITELVSHGYVVIGINSPFINLVELPNKHVVEPAYVDSNTIKQFVQLQRSDLLYVYQQVYTNQSIDSIFSKIDLSHVGAFGHSIGGLTISSVGHDAQNWLSAGLTFDIGMDSSGASRKSFNIPFMHQIASTRKDVESPAPIFELGDNNYLVGIAPSDNDRHYSTHTSFTDLSTIQSTPVFKTIKEYLNLRIANGFDLKFLSHKPTQSEIEQYQNITYVLYIENDVWRLALYENKQYVKNITIGWVPTLEECLNNLPHKKPEDLSENDINPVKEIMISLHKTLNQLLGEGDGWEITESINENLLQFFDTFLKNNENTNFQTCQPLKTNTYFKCGPGIVDLGAYQP</sequence>
<dbReference type="PANTHER" id="PTHR10272:SF0">
    <property type="entry name" value="PLATELET-ACTIVATING FACTOR ACETYLHYDROLASE"/>
    <property type="match status" value="1"/>
</dbReference>
<organism evidence="4 5">
    <name type="scientific">Legionella santicrucis</name>
    <dbReference type="NCBI Taxonomy" id="45074"/>
    <lineage>
        <taxon>Bacteria</taxon>
        <taxon>Pseudomonadati</taxon>
        <taxon>Pseudomonadota</taxon>
        <taxon>Gammaproteobacteria</taxon>
        <taxon>Legionellales</taxon>
        <taxon>Legionellaceae</taxon>
        <taxon>Legionella</taxon>
    </lineage>
</organism>
<dbReference type="ESTHER" id="9gamm-a0a0w0yih7">
    <property type="family name" value="PAF-Acetylhydrolase"/>
</dbReference>
<keyword evidence="1" id="KW-0378">Hydrolase</keyword>
<dbReference type="OrthoDB" id="9814760at2"/>
<dbReference type="GO" id="GO:0016042">
    <property type="term" value="P:lipid catabolic process"/>
    <property type="evidence" value="ECO:0007669"/>
    <property type="project" value="UniProtKB-KW"/>
</dbReference>
<dbReference type="AlphaFoldDB" id="A0A0W0YIH7"/>
<protein>
    <submittedName>
        <fullName evidence="4">Isoform II</fullName>
    </submittedName>
</protein>
<dbReference type="Proteomes" id="UP000054703">
    <property type="component" value="Unassembled WGS sequence"/>
</dbReference>
<evidence type="ECO:0000256" key="2">
    <source>
        <dbReference type="ARBA" id="ARBA00022963"/>
    </source>
</evidence>
<dbReference type="InterPro" id="IPR029058">
    <property type="entry name" value="AB_hydrolase_fold"/>
</dbReference>
<dbReference type="SUPFAM" id="SSF53474">
    <property type="entry name" value="alpha/beta-Hydrolases"/>
    <property type="match status" value="1"/>
</dbReference>
<dbReference type="Pfam" id="PF03403">
    <property type="entry name" value="PAF-AH_p_II"/>
    <property type="match status" value="1"/>
</dbReference>
<dbReference type="GO" id="GO:0003847">
    <property type="term" value="F:1-alkyl-2-acetylglycerophosphocholine esterase activity"/>
    <property type="evidence" value="ECO:0007669"/>
    <property type="project" value="TreeGrafter"/>
</dbReference>
<dbReference type="STRING" id="45074.Lsan_2921"/>
<name>A0A0W0YIH7_9GAMM</name>
<dbReference type="PANTHER" id="PTHR10272">
    <property type="entry name" value="PLATELET-ACTIVATING FACTOR ACETYLHYDROLASE"/>
    <property type="match status" value="1"/>
</dbReference>
<dbReference type="Gene3D" id="3.40.50.1820">
    <property type="entry name" value="alpha/beta hydrolase"/>
    <property type="match status" value="1"/>
</dbReference>
<gene>
    <name evidence="4" type="ORF">Lsan_2921</name>
</gene>
<dbReference type="EMBL" id="LNYU01000081">
    <property type="protein sequence ID" value="KTD56761.1"/>
    <property type="molecule type" value="Genomic_DNA"/>
</dbReference>
<accession>A0A0W0YIH7</accession>
<evidence type="ECO:0000256" key="1">
    <source>
        <dbReference type="ARBA" id="ARBA00022801"/>
    </source>
</evidence>
<keyword evidence="2" id="KW-0442">Lipid degradation</keyword>
<evidence type="ECO:0000256" key="3">
    <source>
        <dbReference type="ARBA" id="ARBA00023098"/>
    </source>
</evidence>